<sequence>MPRIYRRHVNQSFVYAAARTPFGRFGGALADRRPDDLAATALTAVLAKAPRLEPAAVDEVIWGCANQAGEDNRNVGRMAVLLAGLPTSVPATTVNRLCGSSLDATMGAARAIETGDADVVIAGGVESMTRAPWVLPKPSRAYPPGDTAAVSTTLGWRLVNPDMPAEWTISLGECNELLAGRFGISRARQDEFAARSHQLADAAWNEGFYDAMVVAYGGLTRDEGIRPGSSAEKLARLAPSFRPDGSITAGNASPLNDGAAALVIGSETTDLGVDPLARIAGRGTFALDPQDFGYAPVEAANRALARAGITWHDIAAVELNEAFAVQSLACIDAWTANGLTDPDLVNAKGGAIAIGHPLGASGARIVGTLAHRLVDSGARWGVAAICIGVGQGLAVVLENMREVR</sequence>
<feature type="domain" description="Thiolase N-terminal" evidence="6">
    <location>
        <begin position="14"/>
        <end position="267"/>
    </location>
</feature>
<gene>
    <name evidence="8" type="primary">pcaF</name>
    <name evidence="8" type="ORF">NRB20_47520</name>
</gene>
<dbReference type="InterPro" id="IPR020610">
    <property type="entry name" value="Thiolase_AS"/>
</dbReference>
<dbReference type="AlphaFoldDB" id="A0A7K0D7T7"/>
<dbReference type="PANTHER" id="PTHR18919">
    <property type="entry name" value="ACETYL-COA C-ACYLTRANSFERASE"/>
    <property type="match status" value="1"/>
</dbReference>
<evidence type="ECO:0000259" key="6">
    <source>
        <dbReference type="Pfam" id="PF00108"/>
    </source>
</evidence>
<dbReference type="PANTHER" id="PTHR18919:SF134">
    <property type="entry name" value="BETA-KETOACYL COA THIOLASE FADA3-RELATED"/>
    <property type="match status" value="1"/>
</dbReference>
<dbReference type="EMBL" id="WEGK01000010">
    <property type="protein sequence ID" value="MQY21639.1"/>
    <property type="molecule type" value="Genomic_DNA"/>
</dbReference>
<dbReference type="GO" id="GO:0033812">
    <property type="term" value="F:3-oxoadipyl-CoA thiolase activity"/>
    <property type="evidence" value="ECO:0007669"/>
    <property type="project" value="UniProtKB-EC"/>
</dbReference>
<dbReference type="FunFam" id="3.40.47.10:FF:000010">
    <property type="entry name" value="Acetyl-CoA acetyltransferase (Thiolase)"/>
    <property type="match status" value="1"/>
</dbReference>
<feature type="active site" description="Proton acceptor" evidence="4">
    <location>
        <position position="386"/>
    </location>
</feature>
<dbReference type="PROSITE" id="PS00099">
    <property type="entry name" value="THIOLASE_3"/>
    <property type="match status" value="1"/>
</dbReference>
<dbReference type="InterPro" id="IPR016039">
    <property type="entry name" value="Thiolase-like"/>
</dbReference>
<dbReference type="EC" id="2.3.1.174" evidence="8"/>
<dbReference type="InterPro" id="IPR020617">
    <property type="entry name" value="Thiolase_C"/>
</dbReference>
<organism evidence="8 9">
    <name type="scientific">Nocardia macrotermitis</name>
    <dbReference type="NCBI Taxonomy" id="2585198"/>
    <lineage>
        <taxon>Bacteria</taxon>
        <taxon>Bacillati</taxon>
        <taxon>Actinomycetota</taxon>
        <taxon>Actinomycetes</taxon>
        <taxon>Mycobacteriales</taxon>
        <taxon>Nocardiaceae</taxon>
        <taxon>Nocardia</taxon>
    </lineage>
</organism>
<evidence type="ECO:0000313" key="8">
    <source>
        <dbReference type="EMBL" id="MQY21639.1"/>
    </source>
</evidence>
<feature type="domain" description="Thiolase C-terminal" evidence="7">
    <location>
        <begin position="274"/>
        <end position="398"/>
    </location>
</feature>
<evidence type="ECO:0000256" key="1">
    <source>
        <dbReference type="ARBA" id="ARBA00010982"/>
    </source>
</evidence>
<keyword evidence="9" id="KW-1185">Reference proteome</keyword>
<reference evidence="8 9" key="1">
    <citation type="submission" date="2019-10" db="EMBL/GenBank/DDBJ databases">
        <title>Nocardia macrotermitis sp. nov. and Nocardia aurantia sp. nov., isolated from the gut of fungus growing-termite Macrotermes natalensis.</title>
        <authorList>
            <person name="Benndorf R."/>
            <person name="Schwitalla J."/>
            <person name="Martin K."/>
            <person name="De Beer W."/>
            <person name="Kaster A.-K."/>
            <person name="Vollmers J."/>
            <person name="Poulsen M."/>
            <person name="Beemelmanns C."/>
        </authorList>
    </citation>
    <scope>NUCLEOTIDE SEQUENCE [LARGE SCALE GENOMIC DNA]</scope>
    <source>
        <strain evidence="8 9">RB20</strain>
    </source>
</reference>
<proteinExistence type="inferred from homology"/>
<dbReference type="Proteomes" id="UP000438448">
    <property type="component" value="Unassembled WGS sequence"/>
</dbReference>
<comment type="similarity">
    <text evidence="1 5">Belongs to the thiolase-like superfamily. Thiolase family.</text>
</comment>
<dbReference type="PROSITE" id="PS00737">
    <property type="entry name" value="THIOLASE_2"/>
    <property type="match status" value="1"/>
</dbReference>
<dbReference type="SUPFAM" id="SSF53901">
    <property type="entry name" value="Thiolase-like"/>
    <property type="match status" value="2"/>
</dbReference>
<dbReference type="CDD" id="cd00751">
    <property type="entry name" value="thiolase"/>
    <property type="match status" value="1"/>
</dbReference>
<evidence type="ECO:0000259" key="7">
    <source>
        <dbReference type="Pfam" id="PF02803"/>
    </source>
</evidence>
<dbReference type="InterPro" id="IPR002155">
    <property type="entry name" value="Thiolase"/>
</dbReference>
<dbReference type="InterPro" id="IPR020613">
    <property type="entry name" value="Thiolase_CS"/>
</dbReference>
<dbReference type="NCBIfam" id="TIGR01930">
    <property type="entry name" value="AcCoA-C-Actrans"/>
    <property type="match status" value="1"/>
</dbReference>
<evidence type="ECO:0000256" key="3">
    <source>
        <dbReference type="ARBA" id="ARBA00023315"/>
    </source>
</evidence>
<evidence type="ECO:0000256" key="5">
    <source>
        <dbReference type="RuleBase" id="RU003557"/>
    </source>
</evidence>
<keyword evidence="2 5" id="KW-0808">Transferase</keyword>
<keyword evidence="3 5" id="KW-0012">Acyltransferase</keyword>
<evidence type="ECO:0000313" key="9">
    <source>
        <dbReference type="Proteomes" id="UP000438448"/>
    </source>
</evidence>
<dbReference type="PIRSF" id="PIRSF000429">
    <property type="entry name" value="Ac-CoA_Ac_transf"/>
    <property type="match status" value="1"/>
</dbReference>
<protein>
    <submittedName>
        <fullName evidence="8">Beta-ketoadipyl-CoA thiolase</fullName>
        <ecNumber evidence="8">2.3.1.174</ecNumber>
    </submittedName>
</protein>
<dbReference type="Gene3D" id="3.40.47.10">
    <property type="match status" value="1"/>
</dbReference>
<evidence type="ECO:0000256" key="4">
    <source>
        <dbReference type="PIRSR" id="PIRSR000429-1"/>
    </source>
</evidence>
<comment type="caution">
    <text evidence="8">The sequence shown here is derived from an EMBL/GenBank/DDBJ whole genome shotgun (WGS) entry which is preliminary data.</text>
</comment>
<dbReference type="OrthoDB" id="9764638at2"/>
<name>A0A7K0D7T7_9NOCA</name>
<dbReference type="InterPro" id="IPR020616">
    <property type="entry name" value="Thiolase_N"/>
</dbReference>
<dbReference type="Pfam" id="PF02803">
    <property type="entry name" value="Thiolase_C"/>
    <property type="match status" value="1"/>
</dbReference>
<evidence type="ECO:0000256" key="2">
    <source>
        <dbReference type="ARBA" id="ARBA00022679"/>
    </source>
</evidence>
<feature type="active site" description="Acyl-thioester intermediate" evidence="4">
    <location>
        <position position="98"/>
    </location>
</feature>
<feature type="active site" description="Proton acceptor" evidence="4">
    <location>
        <position position="356"/>
    </location>
</feature>
<accession>A0A7K0D7T7</accession>
<dbReference type="Pfam" id="PF00108">
    <property type="entry name" value="Thiolase_N"/>
    <property type="match status" value="1"/>
</dbReference>